<evidence type="ECO:0000313" key="2">
    <source>
        <dbReference type="Proteomes" id="UP000019487"/>
    </source>
</evidence>
<dbReference type="EMBL" id="AYSA01000178">
    <property type="protein sequence ID" value="ESZ95588.1"/>
    <property type="molecule type" value="Genomic_DNA"/>
</dbReference>
<name>W9CHX7_SCLBF</name>
<reference evidence="1 2" key="1">
    <citation type="journal article" date="2014" name="Genome Announc.">
        <title>Draft genome sequence of Sclerotinia borealis, a psychrophilic plant pathogenic fungus.</title>
        <authorList>
            <person name="Mardanov A.V."/>
            <person name="Beletsky A.V."/>
            <person name="Kadnikov V.V."/>
            <person name="Ignatov A.N."/>
            <person name="Ravin N.V."/>
        </authorList>
    </citation>
    <scope>NUCLEOTIDE SEQUENCE [LARGE SCALE GENOMIC DNA]</scope>
    <source>
        <strain evidence="2">F-4157</strain>
    </source>
</reference>
<organism evidence="1 2">
    <name type="scientific">Sclerotinia borealis (strain F-4128)</name>
    <dbReference type="NCBI Taxonomy" id="1432307"/>
    <lineage>
        <taxon>Eukaryota</taxon>
        <taxon>Fungi</taxon>
        <taxon>Dikarya</taxon>
        <taxon>Ascomycota</taxon>
        <taxon>Pezizomycotina</taxon>
        <taxon>Leotiomycetes</taxon>
        <taxon>Helotiales</taxon>
        <taxon>Sclerotiniaceae</taxon>
        <taxon>Sclerotinia</taxon>
    </lineage>
</organism>
<dbReference type="Proteomes" id="UP000019487">
    <property type="component" value="Unassembled WGS sequence"/>
</dbReference>
<dbReference type="OrthoDB" id="3443483at2759"/>
<protein>
    <submittedName>
        <fullName evidence="1">Uncharacterized protein</fullName>
    </submittedName>
</protein>
<proteinExistence type="predicted"/>
<dbReference type="HOGENOM" id="CLU_2832633_0_0_1"/>
<sequence length="66" mass="7041">MQGLPILVNQGGAACSCGEAYPEGANKDTYVCKCGAVSSRFLGFGVLGGFVESWGRGRRKEKRRDV</sequence>
<gene>
    <name evidence="1" type="ORF">SBOR_4025</name>
</gene>
<comment type="caution">
    <text evidence="1">The sequence shown here is derived from an EMBL/GenBank/DDBJ whole genome shotgun (WGS) entry which is preliminary data.</text>
</comment>
<keyword evidence="2" id="KW-1185">Reference proteome</keyword>
<accession>W9CHX7</accession>
<evidence type="ECO:0000313" key="1">
    <source>
        <dbReference type="EMBL" id="ESZ95588.1"/>
    </source>
</evidence>
<dbReference type="AlphaFoldDB" id="W9CHX7"/>